<dbReference type="InterPro" id="IPR016024">
    <property type="entry name" value="ARM-type_fold"/>
</dbReference>
<dbReference type="SUPFAM" id="SSF48371">
    <property type="entry name" value="ARM repeat"/>
    <property type="match status" value="1"/>
</dbReference>
<dbReference type="PANTHER" id="PTHR12697:SF20">
    <property type="entry name" value="HEAT REPEAT-CONTAINING PROTEIN 4"/>
    <property type="match status" value="1"/>
</dbReference>
<dbReference type="AlphaFoldDB" id="A0AAV6FSY0"/>
<gene>
    <name evidence="1" type="ORF">AALO_G00243770</name>
</gene>
<dbReference type="Gene3D" id="1.25.10.10">
    <property type="entry name" value="Leucine-rich Repeat Variant"/>
    <property type="match status" value="2"/>
</dbReference>
<dbReference type="Proteomes" id="UP000823561">
    <property type="component" value="Chromosome 19"/>
</dbReference>
<comment type="caution">
    <text evidence="1">The sequence shown here is derived from an EMBL/GenBank/DDBJ whole genome shotgun (WGS) entry which is preliminary data.</text>
</comment>
<evidence type="ECO:0000313" key="2">
    <source>
        <dbReference type="Proteomes" id="UP000823561"/>
    </source>
</evidence>
<organism evidence="1 2">
    <name type="scientific">Alosa alosa</name>
    <name type="common">allis shad</name>
    <dbReference type="NCBI Taxonomy" id="278164"/>
    <lineage>
        <taxon>Eukaryota</taxon>
        <taxon>Metazoa</taxon>
        <taxon>Chordata</taxon>
        <taxon>Craniata</taxon>
        <taxon>Vertebrata</taxon>
        <taxon>Euteleostomi</taxon>
        <taxon>Actinopterygii</taxon>
        <taxon>Neopterygii</taxon>
        <taxon>Teleostei</taxon>
        <taxon>Clupei</taxon>
        <taxon>Clupeiformes</taxon>
        <taxon>Clupeoidei</taxon>
        <taxon>Clupeidae</taxon>
        <taxon>Alosa</taxon>
    </lineage>
</organism>
<dbReference type="GO" id="GO:0016491">
    <property type="term" value="F:oxidoreductase activity"/>
    <property type="evidence" value="ECO:0007669"/>
    <property type="project" value="TreeGrafter"/>
</dbReference>
<accession>A0AAV6FSY0</accession>
<evidence type="ECO:0000313" key="1">
    <source>
        <dbReference type="EMBL" id="KAG5265554.1"/>
    </source>
</evidence>
<name>A0AAV6FSY0_9TELE</name>
<protein>
    <recommendedName>
        <fullName evidence="3">HEAT repeat-containing protein 4</fullName>
    </recommendedName>
</protein>
<dbReference type="PANTHER" id="PTHR12697">
    <property type="entry name" value="PBS LYASE HEAT-LIKE PROTEIN"/>
    <property type="match status" value="1"/>
</dbReference>
<dbReference type="Pfam" id="PF13646">
    <property type="entry name" value="HEAT_2"/>
    <property type="match status" value="1"/>
</dbReference>
<sequence>MDVFQRAKVKAGSRKNPHGHKLYKQLLSNASQGITFSEDVIMEMGPETVPYSKANFHCLYHASGPLAPIPKQNSKKKKWIKPSHSKDEEEILVEETHLLPLEPPSIAPLAAKESLTFSITQDNMSDTIRRTGLRWVPNIYSCLKQTTRSDKDDKPRMEIKWDEFVLKQLTKTTAKWIVSQQIPSYCIMDKSRLQSMLRRKYGSASATDLVNDDPMSEQDFCCFVELRKPIAELKGTLESIAETPLPVYYRVQGYSCSTTTTDKPGGVNRTAGNVVVKRIEPPQTPKLQDSLNPRAGKFVYHTDNSFEQQLHLGIAKPVHQLLTKNHDRIIMDNHSEYQKHLQESYPSVPQTFLTALKEIKVPQREVIGRTERGMRRWVALPTVADYATEIGLIPPDNSDLVTVAPKQQRRYEPMTEHSSLRYAVEEWRSAWKIKTTWQSVTIEGLKRALTDMHYHVRLGAIATCASGAVNRPRAVEDPIDAAQFGRSWDVHPVPPELLPLIVAALDDPIRRVQMAAAVCHYAMGTPDAKAREILRSALHEDFAGLGADSWMAAQLLAMEGETSRAVIQRLLSQHFQGEAKTDMEQAASLLSSLSSKTTLVRSLLAEKLNCADWRTRVLACDTISQLKGPLNKDLADKLIHLMWNDWHGKVRQKAAQALGKLGMGRQVHNELSEKLEDGLGSRRVEALVLIGQLRIMTAKLLPSFLLCLNDSFVAVRKQACHVAGELMMRDNMVMNQLLHLMQNDPAGEVKVAAISALARIRCLTSSLQNLLLWALHHELEPSVRIAACEALMKLRVEGPELQQVLQECCVLEPNPLVRGKVELLLKVHGYKLDGDKGMVHKIKDQVHKLCAKEVIQQKVMILKELESLQGIRRRLQGPQDDNSETSDSQVLAELLHEHFKSSKPAFLTEVECPTLKRTESPQMQTD</sequence>
<keyword evidence="2" id="KW-1185">Reference proteome</keyword>
<evidence type="ECO:0008006" key="3">
    <source>
        <dbReference type="Google" id="ProtNLM"/>
    </source>
</evidence>
<dbReference type="EMBL" id="JADWDJ010000019">
    <property type="protein sequence ID" value="KAG5265554.1"/>
    <property type="molecule type" value="Genomic_DNA"/>
</dbReference>
<reference evidence="1" key="1">
    <citation type="submission" date="2020-10" db="EMBL/GenBank/DDBJ databases">
        <title>Chromosome-scale genome assembly of the Allis shad, Alosa alosa.</title>
        <authorList>
            <person name="Margot Z."/>
            <person name="Christophe K."/>
            <person name="Cabau C."/>
            <person name="Louis A."/>
            <person name="Berthelot C."/>
            <person name="Parey E."/>
            <person name="Roest Crollius H."/>
            <person name="Montfort J."/>
            <person name="Robinson-Rechavi M."/>
            <person name="Bucao C."/>
            <person name="Bouchez O."/>
            <person name="Gislard M."/>
            <person name="Lluch J."/>
            <person name="Milhes M."/>
            <person name="Lampietro C."/>
            <person name="Lopez Roques C."/>
            <person name="Donnadieu C."/>
            <person name="Braasch I."/>
            <person name="Desvignes T."/>
            <person name="Postlethwait J."/>
            <person name="Bobe J."/>
            <person name="Guiguen Y."/>
        </authorList>
    </citation>
    <scope>NUCLEOTIDE SEQUENCE</scope>
    <source>
        <strain evidence="1">M-15738</strain>
        <tissue evidence="1">Blood</tissue>
    </source>
</reference>
<proteinExistence type="predicted"/>
<dbReference type="InterPro" id="IPR011989">
    <property type="entry name" value="ARM-like"/>
</dbReference>